<name>A0A4Q7KMH3_9PSEU</name>
<dbReference type="RefSeq" id="WP_130345194.1">
    <property type="nucleotide sequence ID" value="NZ_SGWQ01000005.1"/>
</dbReference>
<organism evidence="2 3">
    <name type="scientific">Herbihabitans rhizosphaerae</name>
    <dbReference type="NCBI Taxonomy" id="1872711"/>
    <lineage>
        <taxon>Bacteria</taxon>
        <taxon>Bacillati</taxon>
        <taxon>Actinomycetota</taxon>
        <taxon>Actinomycetes</taxon>
        <taxon>Pseudonocardiales</taxon>
        <taxon>Pseudonocardiaceae</taxon>
        <taxon>Herbihabitans</taxon>
    </lineage>
</organism>
<reference evidence="2 3" key="1">
    <citation type="submission" date="2019-02" db="EMBL/GenBank/DDBJ databases">
        <title>Genomic Encyclopedia of Type Strains, Phase IV (KMG-IV): sequencing the most valuable type-strain genomes for metagenomic binning, comparative biology and taxonomic classification.</title>
        <authorList>
            <person name="Goeker M."/>
        </authorList>
    </citation>
    <scope>NUCLEOTIDE SEQUENCE [LARGE SCALE GENOMIC DNA]</scope>
    <source>
        <strain evidence="2 3">DSM 101727</strain>
    </source>
</reference>
<protein>
    <submittedName>
        <fullName evidence="2">Uncharacterized protein DUF3311</fullName>
    </submittedName>
</protein>
<evidence type="ECO:0000313" key="3">
    <source>
        <dbReference type="Proteomes" id="UP000294257"/>
    </source>
</evidence>
<proteinExistence type="predicted"/>
<evidence type="ECO:0000313" key="2">
    <source>
        <dbReference type="EMBL" id="RZS37745.1"/>
    </source>
</evidence>
<keyword evidence="1" id="KW-0812">Transmembrane</keyword>
<keyword evidence="1" id="KW-0472">Membrane</keyword>
<dbReference type="EMBL" id="SGWQ01000005">
    <property type="protein sequence ID" value="RZS37745.1"/>
    <property type="molecule type" value="Genomic_DNA"/>
</dbReference>
<feature type="transmembrane region" description="Helical" evidence="1">
    <location>
        <begin position="43"/>
        <end position="64"/>
    </location>
</feature>
<dbReference type="AlphaFoldDB" id="A0A4Q7KMH3"/>
<accession>A0A4Q7KMH3</accession>
<dbReference type="InterPro" id="IPR021741">
    <property type="entry name" value="DUF3311"/>
</dbReference>
<dbReference type="OrthoDB" id="123261at2"/>
<dbReference type="Pfam" id="PF11755">
    <property type="entry name" value="DUF3311"/>
    <property type="match status" value="1"/>
</dbReference>
<gene>
    <name evidence="2" type="ORF">EV193_105303</name>
</gene>
<keyword evidence="1" id="KW-1133">Transmembrane helix</keyword>
<keyword evidence="3" id="KW-1185">Reference proteome</keyword>
<sequence>MSARPARPGLRWSNWNLLLAIPLLFLLTPVFNRETPALFGMPFFYWFQFVGIVVGVLCTSIVYFKTRDTPVVRDAPDRLGVDDLDEGSAK</sequence>
<evidence type="ECO:0000256" key="1">
    <source>
        <dbReference type="SAM" id="Phobius"/>
    </source>
</evidence>
<comment type="caution">
    <text evidence="2">The sequence shown here is derived from an EMBL/GenBank/DDBJ whole genome shotgun (WGS) entry which is preliminary data.</text>
</comment>
<dbReference type="Proteomes" id="UP000294257">
    <property type="component" value="Unassembled WGS sequence"/>
</dbReference>